<dbReference type="OrthoDB" id="9794645at2"/>
<dbReference type="Pfam" id="PF11288">
    <property type="entry name" value="DUF3089"/>
    <property type="match status" value="1"/>
</dbReference>
<dbReference type="Gene3D" id="3.40.50.1820">
    <property type="entry name" value="alpha/beta hydrolase"/>
    <property type="match status" value="1"/>
</dbReference>
<proteinExistence type="predicted"/>
<sequence>MARKFLYLIAFLVVLVIGGGIAMTIWAEDLTRLAFVPSAEFEEQAALEDNAYEDPAMWIARPGMGDGDPARWRPAGFAEEDIAAPSAVFFVHPTSYVERGRWNAPIDDAKANGGAKLFVQGMASPFNRSIQIWAPRYRQATVGAFLTDKPEAKRAVDAAYADVAQAFDFFVATIPADAPIVLAGHSQGSLHLIRLMKEKIAGTPIADRIVAAYPVGWPVSTKNDLPAMGLPACATADQPGCVMSWQSFAEPADPESLLAAYAKGPDLDGVVKLPENVLCSNPLTGGIGGEAPASANDGTLVPNGDMSGGELVADAVPAKCDPRGILLIGDPPEMGNAVLPGNNYHVYDIPLFWMNLREDYARREAAWLAAHDRAAPAAKVEPETTAS</sequence>
<dbReference type="Proteomes" id="UP000612349">
    <property type="component" value="Unassembled WGS sequence"/>
</dbReference>
<dbReference type="EMBL" id="BMIP01000003">
    <property type="protein sequence ID" value="GGD68447.1"/>
    <property type="molecule type" value="Genomic_DNA"/>
</dbReference>
<reference evidence="1" key="2">
    <citation type="submission" date="2020-09" db="EMBL/GenBank/DDBJ databases">
        <authorList>
            <person name="Sun Q."/>
            <person name="Zhou Y."/>
        </authorList>
    </citation>
    <scope>NUCLEOTIDE SEQUENCE</scope>
    <source>
        <strain evidence="1">CGMCC 1.15360</strain>
    </source>
</reference>
<comment type="caution">
    <text evidence="1">The sequence shown here is derived from an EMBL/GenBank/DDBJ whole genome shotgun (WGS) entry which is preliminary data.</text>
</comment>
<evidence type="ECO:0000313" key="1">
    <source>
        <dbReference type="EMBL" id="GGD68447.1"/>
    </source>
</evidence>
<dbReference type="SUPFAM" id="SSF53474">
    <property type="entry name" value="alpha/beta-Hydrolases"/>
    <property type="match status" value="1"/>
</dbReference>
<organism evidence="1 2">
    <name type="scientific">Croceicoccus mobilis</name>
    <dbReference type="NCBI Taxonomy" id="1703339"/>
    <lineage>
        <taxon>Bacteria</taxon>
        <taxon>Pseudomonadati</taxon>
        <taxon>Pseudomonadota</taxon>
        <taxon>Alphaproteobacteria</taxon>
        <taxon>Sphingomonadales</taxon>
        <taxon>Erythrobacteraceae</taxon>
        <taxon>Croceicoccus</taxon>
    </lineage>
</organism>
<name>A0A917DTC5_9SPHN</name>
<evidence type="ECO:0008006" key="3">
    <source>
        <dbReference type="Google" id="ProtNLM"/>
    </source>
</evidence>
<dbReference type="RefSeq" id="WP_066771396.1">
    <property type="nucleotide sequence ID" value="NZ_BMIP01000003.1"/>
</dbReference>
<keyword evidence="2" id="KW-1185">Reference proteome</keyword>
<evidence type="ECO:0000313" key="2">
    <source>
        <dbReference type="Proteomes" id="UP000612349"/>
    </source>
</evidence>
<protein>
    <recommendedName>
        <fullName evidence="3">DUF3089 domain-containing protein</fullName>
    </recommendedName>
</protein>
<dbReference type="AlphaFoldDB" id="A0A917DTC5"/>
<reference evidence="1" key="1">
    <citation type="journal article" date="2014" name="Int. J. Syst. Evol. Microbiol.">
        <title>Complete genome sequence of Corynebacterium casei LMG S-19264T (=DSM 44701T), isolated from a smear-ripened cheese.</title>
        <authorList>
            <consortium name="US DOE Joint Genome Institute (JGI-PGF)"/>
            <person name="Walter F."/>
            <person name="Albersmeier A."/>
            <person name="Kalinowski J."/>
            <person name="Ruckert C."/>
        </authorList>
    </citation>
    <scope>NUCLEOTIDE SEQUENCE</scope>
    <source>
        <strain evidence="1">CGMCC 1.15360</strain>
    </source>
</reference>
<dbReference type="InterPro" id="IPR029058">
    <property type="entry name" value="AB_hydrolase_fold"/>
</dbReference>
<gene>
    <name evidence="1" type="ORF">GCM10010990_17450</name>
</gene>
<dbReference type="InterPro" id="IPR021440">
    <property type="entry name" value="DUF3089"/>
</dbReference>
<accession>A0A917DTC5</accession>